<dbReference type="Gene3D" id="3.10.310.50">
    <property type="match status" value="1"/>
</dbReference>
<dbReference type="EMBL" id="JAPJUH010000005">
    <property type="protein sequence ID" value="MCX3266866.1"/>
    <property type="molecule type" value="Genomic_DNA"/>
</dbReference>
<feature type="domain" description="TPM" evidence="4">
    <location>
        <begin position="45"/>
        <end position="167"/>
    </location>
</feature>
<keyword evidence="2" id="KW-1133">Transmembrane helix</keyword>
<proteinExistence type="predicted"/>
<keyword evidence="3" id="KW-0732">Signal</keyword>
<dbReference type="RefSeq" id="WP_266270689.1">
    <property type="nucleotide sequence ID" value="NZ_JAPJUH010000005.1"/>
</dbReference>
<feature type="compositionally biased region" description="Gly residues" evidence="1">
    <location>
        <begin position="483"/>
        <end position="497"/>
    </location>
</feature>
<keyword evidence="2" id="KW-0472">Membrane</keyword>
<evidence type="ECO:0000313" key="6">
    <source>
        <dbReference type="Proteomes" id="UP001142592"/>
    </source>
</evidence>
<feature type="transmembrane region" description="Helical" evidence="2">
    <location>
        <begin position="234"/>
        <end position="256"/>
    </location>
</feature>
<dbReference type="PANTHER" id="PTHR30373">
    <property type="entry name" value="UPF0603 PROTEIN YGCG"/>
    <property type="match status" value="1"/>
</dbReference>
<reference evidence="5" key="1">
    <citation type="submission" date="2022-11" db="EMBL/GenBank/DDBJ databases">
        <authorList>
            <person name="Graham C."/>
            <person name="Newman J.D."/>
        </authorList>
    </citation>
    <scope>NUCLEOTIDE SEQUENCE</scope>
    <source>
        <strain evidence="5">DSM 19486</strain>
    </source>
</reference>
<feature type="transmembrane region" description="Helical" evidence="2">
    <location>
        <begin position="195"/>
        <end position="213"/>
    </location>
</feature>
<feature type="signal peptide" evidence="3">
    <location>
        <begin position="1"/>
        <end position="24"/>
    </location>
</feature>
<feature type="chain" id="PRO_5040949211" evidence="3">
    <location>
        <begin position="25"/>
        <end position="497"/>
    </location>
</feature>
<evidence type="ECO:0000259" key="4">
    <source>
        <dbReference type="Pfam" id="PF04536"/>
    </source>
</evidence>
<evidence type="ECO:0000256" key="1">
    <source>
        <dbReference type="SAM" id="MobiDB-lite"/>
    </source>
</evidence>
<name>A0A9X3DGW9_9SPHI</name>
<evidence type="ECO:0000256" key="2">
    <source>
        <dbReference type="SAM" id="Phobius"/>
    </source>
</evidence>
<keyword evidence="6" id="KW-1185">Reference proteome</keyword>
<evidence type="ECO:0000256" key="3">
    <source>
        <dbReference type="SAM" id="SignalP"/>
    </source>
</evidence>
<dbReference type="AlphaFoldDB" id="A0A9X3DGW9"/>
<dbReference type="Proteomes" id="UP001142592">
    <property type="component" value="Unassembled WGS sequence"/>
</dbReference>
<feature type="region of interest" description="Disordered" evidence="1">
    <location>
        <begin position="465"/>
        <end position="497"/>
    </location>
</feature>
<keyword evidence="2" id="KW-0812">Transmembrane</keyword>
<feature type="transmembrane region" description="Helical" evidence="2">
    <location>
        <begin position="315"/>
        <end position="333"/>
    </location>
</feature>
<gene>
    <name evidence="5" type="ORF">OQZ29_19055</name>
</gene>
<dbReference type="PANTHER" id="PTHR30373:SF2">
    <property type="entry name" value="UPF0603 PROTEIN YGCG"/>
    <property type="match status" value="1"/>
</dbReference>
<sequence length="497" mass="55822">MLKTHSIKNLLVVIFLLISSLSFAQKAYTISEIPDPKKNGGGWVSNPDSILSADHVSQINATISDFEGKTNVQVAVVIVNDFDHEQEDFDFANELFNTWGIGQKTSNNGLLLFIAKDRRKYRFITGTGIEGVLPDVKLKHIAEQNLLPAFRENNFGTGIITTIDAIGVVILNPENKSELNQFFTQQSENGDLGKVWIPVLVIILAFFGIFKIVNKQAKKTIKVDASGNNGHEKTIISGCAGFFMFIFVSIFAMVFFRGFGLFDKVKLIHAPFILYGILAACLFFRYLFHISSLRKTHYDDKNYFNAVSDFNKKNFWLIIFSPLILITLINYLFKRGKNIDRFKPVLDSKNQEMLRVDRDINVEGKPFLSAGQRAEEGAQTYDYDIWESADHKEHVIKQWPAEEYNSYTECPKCNFRTYKLNKQVTVTAATYSREGKAKLINECSFCRNVEFIEWITLAMLVKTKSSSGSSSSRSSSSSSSSSWGGGRSSGGGTGGSW</sequence>
<accession>A0A9X3DGW9</accession>
<dbReference type="Pfam" id="PF04536">
    <property type="entry name" value="TPM_phosphatase"/>
    <property type="match status" value="1"/>
</dbReference>
<comment type="caution">
    <text evidence="5">The sequence shown here is derived from an EMBL/GenBank/DDBJ whole genome shotgun (WGS) entry which is preliminary data.</text>
</comment>
<dbReference type="InterPro" id="IPR007621">
    <property type="entry name" value="TPM_dom"/>
</dbReference>
<evidence type="ECO:0000313" key="5">
    <source>
        <dbReference type="EMBL" id="MCX3266866.1"/>
    </source>
</evidence>
<organism evidence="5 6">
    <name type="scientific">Pedobacter agri</name>
    <dbReference type="NCBI Taxonomy" id="454586"/>
    <lineage>
        <taxon>Bacteria</taxon>
        <taxon>Pseudomonadati</taxon>
        <taxon>Bacteroidota</taxon>
        <taxon>Sphingobacteriia</taxon>
        <taxon>Sphingobacteriales</taxon>
        <taxon>Sphingobacteriaceae</taxon>
        <taxon>Pedobacter</taxon>
    </lineage>
</organism>
<protein>
    <submittedName>
        <fullName evidence="5">TPM domain-containing protein</fullName>
    </submittedName>
</protein>
<feature type="compositionally biased region" description="Low complexity" evidence="1">
    <location>
        <begin position="465"/>
        <end position="482"/>
    </location>
</feature>
<feature type="transmembrane region" description="Helical" evidence="2">
    <location>
        <begin position="268"/>
        <end position="288"/>
    </location>
</feature>